<keyword evidence="2" id="KW-1133">Transmembrane helix</keyword>
<name>A0A815PGA4_9BILA</name>
<dbReference type="GO" id="GO:0005544">
    <property type="term" value="F:calcium-dependent phospholipid binding"/>
    <property type="evidence" value="ECO:0007669"/>
    <property type="project" value="TreeGrafter"/>
</dbReference>
<dbReference type="GO" id="GO:0048791">
    <property type="term" value="P:calcium ion-regulated exocytosis of neurotransmitter"/>
    <property type="evidence" value="ECO:0007669"/>
    <property type="project" value="TreeGrafter"/>
</dbReference>
<evidence type="ECO:0000313" key="5">
    <source>
        <dbReference type="EMBL" id="CAF4322717.1"/>
    </source>
</evidence>
<dbReference type="Proteomes" id="UP000663829">
    <property type="component" value="Unassembled WGS sequence"/>
</dbReference>
<dbReference type="PANTHER" id="PTHR10024:SF369">
    <property type="entry name" value="FI18813P1"/>
    <property type="match status" value="1"/>
</dbReference>
<dbReference type="GO" id="GO:0005886">
    <property type="term" value="C:plasma membrane"/>
    <property type="evidence" value="ECO:0007669"/>
    <property type="project" value="TreeGrafter"/>
</dbReference>
<dbReference type="SUPFAM" id="SSF49562">
    <property type="entry name" value="C2 domain (Calcium/lipid-binding domain, CaLB)"/>
    <property type="match status" value="2"/>
</dbReference>
<dbReference type="GO" id="GO:0098793">
    <property type="term" value="C:presynapse"/>
    <property type="evidence" value="ECO:0007669"/>
    <property type="project" value="GOC"/>
</dbReference>
<dbReference type="Pfam" id="PF00168">
    <property type="entry name" value="C2"/>
    <property type="match status" value="2"/>
</dbReference>
<dbReference type="EMBL" id="CAJOBC010084812">
    <property type="protein sequence ID" value="CAF4322717.1"/>
    <property type="molecule type" value="Genomic_DNA"/>
</dbReference>
<keyword evidence="6" id="KW-1185">Reference proteome</keyword>
<evidence type="ECO:0000259" key="3">
    <source>
        <dbReference type="PROSITE" id="PS50004"/>
    </source>
</evidence>
<keyword evidence="2" id="KW-0812">Transmembrane</keyword>
<gene>
    <name evidence="4" type="ORF">GPM918_LOCUS34656</name>
    <name evidence="5" type="ORF">SRO942_LOCUS35356</name>
</gene>
<keyword evidence="2" id="KW-0472">Membrane</keyword>
<feature type="domain" description="C2" evidence="3">
    <location>
        <begin position="156"/>
        <end position="280"/>
    </location>
</feature>
<keyword evidence="1" id="KW-0175">Coiled coil</keyword>
<reference evidence="4" key="1">
    <citation type="submission" date="2021-02" db="EMBL/GenBank/DDBJ databases">
        <authorList>
            <person name="Nowell W R."/>
        </authorList>
    </citation>
    <scope>NUCLEOTIDE SEQUENCE</scope>
</reference>
<dbReference type="OrthoDB" id="67700at2759"/>
<dbReference type="Gene3D" id="2.60.40.150">
    <property type="entry name" value="C2 domain"/>
    <property type="match status" value="2"/>
</dbReference>
<dbReference type="GO" id="GO:0006906">
    <property type="term" value="P:vesicle fusion"/>
    <property type="evidence" value="ECO:0007669"/>
    <property type="project" value="TreeGrafter"/>
</dbReference>
<dbReference type="Proteomes" id="UP000681722">
    <property type="component" value="Unassembled WGS sequence"/>
</dbReference>
<feature type="coiled-coil region" evidence="1">
    <location>
        <begin position="471"/>
        <end position="512"/>
    </location>
</feature>
<dbReference type="GO" id="GO:0030276">
    <property type="term" value="F:clathrin binding"/>
    <property type="evidence" value="ECO:0007669"/>
    <property type="project" value="TreeGrafter"/>
</dbReference>
<accession>A0A815PGA4</accession>
<evidence type="ECO:0000256" key="2">
    <source>
        <dbReference type="SAM" id="Phobius"/>
    </source>
</evidence>
<sequence>MDLNGQFMKRGDNDDNIIKTKSDSGRAPTVIIVGIVASVTGLLVIVFLTRYWRYYGRRRKEGEDMSYSVARYWRKQLGSSSCDSLTAAPQHTKQPDYYQDQKVLSQFSRIKNSFSWPESADQTIFDRKGNGINTSLTAVSLSPSSSLSNIITPTTPPPSLTFSLRYDSSTSILYLRIISAQDLTSSYRKLKSSITTILDSYVRVVLLPEKTQKLKTRIIKKTAQPFYDETLEFNNIKGEEQSLLFTVSSYDTFTRDEILGELLFPLNSSILNLATMEKEITFTKDIMSRYKQLSIQELGEVLISLSYQPSIGTITIIVLKVTNLPQIGASRLINPYFKIYMLYKDQRIVKKRSTIKRSTHNPVFNECFTFSIPSNDIKNIRFELIIFDFDRHMKHEPIGKCDIGGEQRQHYDEKKLMSILSHQQFLKNLLNNILPIIFKRQIRTGGGADRRLTVEDFIIPEKQPTVLDRYANTFRREIESEQETLATLTSKNKSLQLNYELEKSRKQQATARFHMLKRKYFAHPNDVVVKQEVKNHIQFLHKNYPKRWDIDTLANGFGLSREDVQLVLKQRTTKNLRVKKQKPELSNKLNEDDVQAQEEFMAKDHDMKRDRDDEDVVDYQILAEATKLSKHTRPSDMYLEKRNEGFFSSVIATADKREQDKIDYERPLLSSGNKSSNVNNISSLLNEIDLL</sequence>
<evidence type="ECO:0000256" key="1">
    <source>
        <dbReference type="SAM" id="Coils"/>
    </source>
</evidence>
<feature type="non-terminal residue" evidence="4">
    <location>
        <position position="691"/>
    </location>
</feature>
<dbReference type="PROSITE" id="PS50004">
    <property type="entry name" value="C2"/>
    <property type="match status" value="2"/>
</dbReference>
<protein>
    <recommendedName>
        <fullName evidence="3">C2 domain-containing protein</fullName>
    </recommendedName>
</protein>
<dbReference type="AlphaFoldDB" id="A0A815PGA4"/>
<feature type="transmembrane region" description="Helical" evidence="2">
    <location>
        <begin position="30"/>
        <end position="52"/>
    </location>
</feature>
<dbReference type="GO" id="GO:0000149">
    <property type="term" value="F:SNARE binding"/>
    <property type="evidence" value="ECO:0007669"/>
    <property type="project" value="TreeGrafter"/>
</dbReference>
<dbReference type="EMBL" id="CAJNOQ010019367">
    <property type="protein sequence ID" value="CAF1448784.1"/>
    <property type="molecule type" value="Genomic_DNA"/>
</dbReference>
<dbReference type="GO" id="GO:0005509">
    <property type="term" value="F:calcium ion binding"/>
    <property type="evidence" value="ECO:0007669"/>
    <property type="project" value="TreeGrafter"/>
</dbReference>
<dbReference type="PANTHER" id="PTHR10024">
    <property type="entry name" value="SYNAPTOTAGMIN"/>
    <property type="match status" value="1"/>
</dbReference>
<evidence type="ECO:0000313" key="4">
    <source>
        <dbReference type="EMBL" id="CAF1448784.1"/>
    </source>
</evidence>
<feature type="domain" description="C2" evidence="3">
    <location>
        <begin position="297"/>
        <end position="418"/>
    </location>
</feature>
<dbReference type="SMART" id="SM00239">
    <property type="entry name" value="C2"/>
    <property type="match status" value="2"/>
</dbReference>
<comment type="caution">
    <text evidence="4">The sequence shown here is derived from an EMBL/GenBank/DDBJ whole genome shotgun (WGS) entry which is preliminary data.</text>
</comment>
<evidence type="ECO:0000313" key="6">
    <source>
        <dbReference type="Proteomes" id="UP000663829"/>
    </source>
</evidence>
<organism evidence="4 6">
    <name type="scientific">Didymodactylos carnosus</name>
    <dbReference type="NCBI Taxonomy" id="1234261"/>
    <lineage>
        <taxon>Eukaryota</taxon>
        <taxon>Metazoa</taxon>
        <taxon>Spiralia</taxon>
        <taxon>Gnathifera</taxon>
        <taxon>Rotifera</taxon>
        <taxon>Eurotatoria</taxon>
        <taxon>Bdelloidea</taxon>
        <taxon>Philodinida</taxon>
        <taxon>Philodinidae</taxon>
        <taxon>Didymodactylos</taxon>
    </lineage>
</organism>
<dbReference type="GO" id="GO:0001786">
    <property type="term" value="F:phosphatidylserine binding"/>
    <property type="evidence" value="ECO:0007669"/>
    <property type="project" value="TreeGrafter"/>
</dbReference>
<dbReference type="GO" id="GO:0070382">
    <property type="term" value="C:exocytic vesicle"/>
    <property type="evidence" value="ECO:0007669"/>
    <property type="project" value="TreeGrafter"/>
</dbReference>
<dbReference type="InterPro" id="IPR035892">
    <property type="entry name" value="C2_domain_sf"/>
</dbReference>
<dbReference type="GO" id="GO:0030424">
    <property type="term" value="C:axon"/>
    <property type="evidence" value="ECO:0007669"/>
    <property type="project" value="TreeGrafter"/>
</dbReference>
<dbReference type="InterPro" id="IPR000008">
    <property type="entry name" value="C2_dom"/>
</dbReference>
<proteinExistence type="predicted"/>